<feature type="transmembrane region" description="Helical" evidence="1">
    <location>
        <begin position="112"/>
        <end position="132"/>
    </location>
</feature>
<reference evidence="2 3" key="1">
    <citation type="journal article" date="2016" name="Mol. Biol. Evol.">
        <title>Comparative Genomics of Early-Diverging Mushroom-Forming Fungi Provides Insights into the Origins of Lignocellulose Decay Capabilities.</title>
        <authorList>
            <person name="Nagy L.G."/>
            <person name="Riley R."/>
            <person name="Tritt A."/>
            <person name="Adam C."/>
            <person name="Daum C."/>
            <person name="Floudas D."/>
            <person name="Sun H."/>
            <person name="Yadav J.S."/>
            <person name="Pangilinan J."/>
            <person name="Larsson K.H."/>
            <person name="Matsuura K."/>
            <person name="Barry K."/>
            <person name="Labutti K."/>
            <person name="Kuo R."/>
            <person name="Ohm R.A."/>
            <person name="Bhattacharya S.S."/>
            <person name="Shirouzu T."/>
            <person name="Yoshinaga Y."/>
            <person name="Martin F.M."/>
            <person name="Grigoriev I.V."/>
            <person name="Hibbett D.S."/>
        </authorList>
    </citation>
    <scope>NUCLEOTIDE SEQUENCE [LARGE SCALE GENOMIC DNA]</scope>
    <source>
        <strain evidence="2 3">HHB12029</strain>
    </source>
</reference>
<dbReference type="Pfam" id="PF06772">
    <property type="entry name" value="LtrA"/>
    <property type="match status" value="1"/>
</dbReference>
<sequence length="555" mass="61939">MTLFNTTRRREYDTQHPDVQAAIHRKLVPFRRDPFAAAPGPKAAWAEQTPKWIELFFDLAWTMTFAGLNQGTAIRGADSVWSYLVYFILVWSIWAQQTIYHTHYYTDDAYHRLILVVQFLMLGFLAAFTSNFDVSIGMQFSLSLPFPSASAALLIGLKVSILLEIKPWIQLYRYARKRNASELDGRSLLRMVIALTISSLFLIVALVASETSPAHPTNNIVKFVMWGAALLLEMAVYTFGAAAFPVSETARKSASPIEERLFALTIIIIGEGLNSAIDPIVGTARSIGFNFKVGAEIFSLGMIVLLTYVLYMTSYNTRAAPTQLRHRVVVAFHLPLHLFVILLLEGAKAVLSISTIYNSKDTLDKLLTDAVHHPLAENGVLRQLNLNATDLRYRVLQSANNDSTNLRNTEVELRLYAKAYETLFQTYSAIKDETAQRLEFYFSSNNADRYALVDAWIINNATHDHGLLGFSGLPRNLNDIVQEAISEQAGPSKWVVGIAGAYLLALAILMAINGLPPGSRFPSWCCVRKSDELIGVRQFGGCMRKFGPVSSLARR</sequence>
<dbReference type="AlphaFoldDB" id="A0A165B4J4"/>
<evidence type="ECO:0000313" key="3">
    <source>
        <dbReference type="Proteomes" id="UP000077266"/>
    </source>
</evidence>
<feature type="transmembrane region" description="Helical" evidence="1">
    <location>
        <begin position="220"/>
        <end position="240"/>
    </location>
</feature>
<keyword evidence="1" id="KW-0472">Membrane</keyword>
<dbReference type="STRING" id="1314781.A0A165B4J4"/>
<protein>
    <recommendedName>
        <fullName evidence="4">Low temperature requirement A</fullName>
    </recommendedName>
</protein>
<dbReference type="OrthoDB" id="3198598at2759"/>
<feature type="transmembrane region" description="Helical" evidence="1">
    <location>
        <begin position="52"/>
        <end position="68"/>
    </location>
</feature>
<dbReference type="PANTHER" id="PTHR42101">
    <property type="entry name" value="CHROMOSOME 16, WHOLE GENOME SHOTGUN SEQUENCE"/>
    <property type="match status" value="1"/>
</dbReference>
<evidence type="ECO:0000313" key="2">
    <source>
        <dbReference type="EMBL" id="KZV79804.1"/>
    </source>
</evidence>
<feature type="transmembrane region" description="Helical" evidence="1">
    <location>
        <begin position="494"/>
        <end position="512"/>
    </location>
</feature>
<feature type="transmembrane region" description="Helical" evidence="1">
    <location>
        <begin position="80"/>
        <end position="100"/>
    </location>
</feature>
<keyword evidence="1" id="KW-1133">Transmembrane helix</keyword>
<evidence type="ECO:0008006" key="4">
    <source>
        <dbReference type="Google" id="ProtNLM"/>
    </source>
</evidence>
<feature type="transmembrane region" description="Helical" evidence="1">
    <location>
        <begin position="324"/>
        <end position="344"/>
    </location>
</feature>
<keyword evidence="1" id="KW-0812">Transmembrane</keyword>
<dbReference type="Proteomes" id="UP000077266">
    <property type="component" value="Unassembled WGS sequence"/>
</dbReference>
<gene>
    <name evidence="2" type="ORF">EXIGLDRAFT_706389</name>
</gene>
<organism evidence="2 3">
    <name type="scientific">Exidia glandulosa HHB12029</name>
    <dbReference type="NCBI Taxonomy" id="1314781"/>
    <lineage>
        <taxon>Eukaryota</taxon>
        <taxon>Fungi</taxon>
        <taxon>Dikarya</taxon>
        <taxon>Basidiomycota</taxon>
        <taxon>Agaricomycotina</taxon>
        <taxon>Agaricomycetes</taxon>
        <taxon>Auriculariales</taxon>
        <taxon>Exidiaceae</taxon>
        <taxon>Exidia</taxon>
    </lineage>
</organism>
<proteinExistence type="predicted"/>
<name>A0A165B4J4_EXIGL</name>
<dbReference type="PANTHER" id="PTHR42101:SF1">
    <property type="entry name" value="LOW TEMPERATURE REQUIREMENT A"/>
    <property type="match status" value="1"/>
</dbReference>
<accession>A0A165B4J4</accession>
<keyword evidence="3" id="KW-1185">Reference proteome</keyword>
<feature type="transmembrane region" description="Helical" evidence="1">
    <location>
        <begin position="144"/>
        <end position="166"/>
    </location>
</feature>
<dbReference type="InterPro" id="IPR010640">
    <property type="entry name" value="Low_temperature_requirement_A"/>
</dbReference>
<feature type="transmembrane region" description="Helical" evidence="1">
    <location>
        <begin position="187"/>
        <end position="208"/>
    </location>
</feature>
<dbReference type="EMBL" id="KV426563">
    <property type="protein sequence ID" value="KZV79804.1"/>
    <property type="molecule type" value="Genomic_DNA"/>
</dbReference>
<dbReference type="InParanoid" id="A0A165B4J4"/>
<evidence type="ECO:0000256" key="1">
    <source>
        <dbReference type="SAM" id="Phobius"/>
    </source>
</evidence>
<feature type="transmembrane region" description="Helical" evidence="1">
    <location>
        <begin position="293"/>
        <end position="312"/>
    </location>
</feature>